<feature type="active site" evidence="6">
    <location>
        <position position="153"/>
    </location>
</feature>
<keyword evidence="8" id="KW-0175">Coiled coil</keyword>
<dbReference type="Gene3D" id="3.30.565.10">
    <property type="entry name" value="Histidine kinase-like ATPase, C-terminal domain"/>
    <property type="match status" value="1"/>
</dbReference>
<dbReference type="SMART" id="SM00388">
    <property type="entry name" value="HisKA"/>
    <property type="match status" value="1"/>
</dbReference>
<evidence type="ECO:0000256" key="5">
    <source>
        <dbReference type="ARBA" id="ARBA00022691"/>
    </source>
</evidence>
<dbReference type="PANTHER" id="PTHR24422:SF27">
    <property type="entry name" value="PROTEIN-GLUTAMATE O-METHYLTRANSFERASE"/>
    <property type="match status" value="1"/>
</dbReference>
<dbReference type="Pfam" id="PF01739">
    <property type="entry name" value="CheR"/>
    <property type="match status" value="1"/>
</dbReference>
<dbReference type="InterPro" id="IPR001789">
    <property type="entry name" value="Sig_transdc_resp-reg_receiver"/>
</dbReference>
<evidence type="ECO:0000259" key="12">
    <source>
        <dbReference type="PROSITE" id="PS50123"/>
    </source>
</evidence>
<proteinExistence type="predicted"/>
<dbReference type="PROSITE" id="PS50110">
    <property type="entry name" value="RESPONSE_REGULATORY"/>
    <property type="match status" value="1"/>
</dbReference>
<evidence type="ECO:0000259" key="11">
    <source>
        <dbReference type="PROSITE" id="PS50122"/>
    </source>
</evidence>
<dbReference type="Pfam" id="PF13596">
    <property type="entry name" value="PAS_10"/>
    <property type="match status" value="1"/>
</dbReference>
<keyword evidence="4" id="KW-0808">Transferase</keyword>
<feature type="domain" description="Histidine kinase" evidence="9">
    <location>
        <begin position="880"/>
        <end position="1098"/>
    </location>
</feature>
<evidence type="ECO:0000259" key="10">
    <source>
        <dbReference type="PROSITE" id="PS50110"/>
    </source>
</evidence>
<sequence>MDAQEPTALPASDPQEAEWRASEGERLLVVGIGASAGGLEALERFLQRVPPDSGLAYVVVQHLSPEHASSLADILARATRLPVLTVTEGQRVERDHVYVIPPGAGLVVERGALRLVASDQKGVRLLVNAFLTSLAEDQRENAVGIVLSGTGSDGALGIAAVKRHGGRTFAQLPADARYESMPAAAIATGTVEQVLPVDEIPAALVQLAAERRKHPPESARGEAEGFRQALEVVGRATGHDFSRYKRTTILRRFHRRMAATGTATVREYAALLEGDVDEARRLADDLTINVTSFFRDDGPFRVLEQIVMPDIVERRRTEGVRIWVPACSSGEEAYSVAILLRERADELPHPPQIQVFATDIDASALAEARRGQYTSVVERQVSPERLARYFTKRGEVYSVTKAVRDLCIFTEHDLVRDPPFSRMDLVSCRNLLIYLEPALQKRVIELLHYALRPGGYLILGKAEMIDTKERELFEVVDKVERVFRRREVDRRPAILPAGRRALPLGLAPPGRRADPEVRSAADRSRSIVLEEYAPPSVVVDARGEIRYYWGTRLSVFLPPHAGAPATNLMHLARRELRVELSAALHNAARQGKPVIYKDVVVEAEGVQRRLNLVVRPLPPTEQDPDELFLVVFEELQATPVAHGTPLDAPTLERHRQLQRDLESTQERLQVTIEELENANEALRTSNEQLQALNEEMHSANEELQTSQEELQSVNEELNTLNAELSKKVDELELLYGDLQNLFQSTQIATIFLDRESRIARFTPAATAVFRLADGDVGRPLADFAARFDAQDVPQEVARVLETLAPVERTVGLVDEKRSFLMRMHPYRTPSNVIAGVVVSFIDITRLKETEAALRRAVEERERAEHALRDADRRKDEFLAVLSHELRNPLAPIRSSLHVLEHAPADAGAAAKAHEIIARQVGHLARLVDDLLDVTRIANGKLQVERRPMNLRDLAQRTAEDHRGLFTAREVALEVALPEQPLWVEGDATRLAQAIGNLLQNSAKFTSSGDSVRLSLEGVGGFAVLRVRDTGIGIEPAMLPRLFQPFAQADSSLNRRLGGLGLGLALVKGLVETHGGTIDVSSGGKGAGAEFVVRLPLVAAPVQTEVAPVAAARPRRILIIEDNLDAAESLQLALELEGHEVTVAHDGPQGIERARELVPEVVLCDIGLPDVDGYAVARALRREPGLQNTQLVALTGYALPEDQRRALEAGFDAHLTKPVTVEGVEEAMGRARPRPSPGGLASS</sequence>
<dbReference type="CDD" id="cd16434">
    <property type="entry name" value="CheB-CheR_fusion"/>
    <property type="match status" value="1"/>
</dbReference>
<reference evidence="14" key="1">
    <citation type="journal article" date="2022" name="Int. J. Syst. Evol. Microbiol.">
        <title>Anaeromyxobacter oryzae sp. nov., Anaeromyxobacter diazotrophicus sp. nov. and Anaeromyxobacter paludicola sp. nov., isolated from paddy soils.</title>
        <authorList>
            <person name="Itoh H."/>
            <person name="Xu Z."/>
            <person name="Mise K."/>
            <person name="Masuda Y."/>
            <person name="Ushijima N."/>
            <person name="Hayakawa C."/>
            <person name="Shiratori Y."/>
            <person name="Senoo K."/>
        </authorList>
    </citation>
    <scope>NUCLEOTIDE SEQUENCE [LARGE SCALE GENOMIC DNA]</scope>
    <source>
        <strain evidence="14">Red232</strain>
    </source>
</reference>
<dbReference type="Gene3D" id="1.10.287.130">
    <property type="match status" value="1"/>
</dbReference>
<dbReference type="InterPro" id="IPR035965">
    <property type="entry name" value="PAS-like_dom_sf"/>
</dbReference>
<keyword evidence="7" id="KW-0597">Phosphoprotein</keyword>
<dbReference type="PRINTS" id="PR00996">
    <property type="entry name" value="CHERMTFRASE"/>
</dbReference>
<feature type="domain" description="CheB-type methylesterase" evidence="11">
    <location>
        <begin position="23"/>
        <end position="206"/>
    </location>
</feature>
<comment type="catalytic activity">
    <reaction evidence="2">
        <text>L-glutamyl-[protein] + S-adenosyl-L-methionine = [protein]-L-glutamate 5-O-methyl ester + S-adenosyl-L-homocysteine</text>
        <dbReference type="Rhea" id="RHEA:24452"/>
        <dbReference type="Rhea" id="RHEA-COMP:10208"/>
        <dbReference type="Rhea" id="RHEA-COMP:10311"/>
        <dbReference type="ChEBI" id="CHEBI:29973"/>
        <dbReference type="ChEBI" id="CHEBI:57856"/>
        <dbReference type="ChEBI" id="CHEBI:59789"/>
        <dbReference type="ChEBI" id="CHEBI:82795"/>
        <dbReference type="EC" id="2.1.1.80"/>
    </reaction>
</comment>
<feature type="modified residue" description="4-aspartylphosphate" evidence="7">
    <location>
        <position position="1164"/>
    </location>
</feature>
<evidence type="ECO:0000259" key="9">
    <source>
        <dbReference type="PROSITE" id="PS50109"/>
    </source>
</evidence>
<gene>
    <name evidence="13" type="ORF">AMOR_37600</name>
</gene>
<dbReference type="PROSITE" id="PS50123">
    <property type="entry name" value="CHER"/>
    <property type="match status" value="1"/>
</dbReference>
<dbReference type="Gene3D" id="3.40.50.2300">
    <property type="match status" value="1"/>
</dbReference>
<dbReference type="SMART" id="SM00138">
    <property type="entry name" value="MeTrc"/>
    <property type="match status" value="1"/>
</dbReference>
<dbReference type="Pfam" id="PF03705">
    <property type="entry name" value="CheR_N"/>
    <property type="match status" value="1"/>
</dbReference>
<dbReference type="InterPro" id="IPR050903">
    <property type="entry name" value="Bact_Chemotaxis_MeTrfase"/>
</dbReference>
<keyword evidence="6" id="KW-0145">Chemotaxis</keyword>
<dbReference type="InterPro" id="IPR011006">
    <property type="entry name" value="CheY-like_superfamily"/>
</dbReference>
<accession>A0ABM7WZ04</accession>
<evidence type="ECO:0000256" key="2">
    <source>
        <dbReference type="ARBA" id="ARBA00001541"/>
    </source>
</evidence>
<dbReference type="Gene3D" id="3.40.50.180">
    <property type="entry name" value="Methylesterase CheB, C-terminal domain"/>
    <property type="match status" value="1"/>
</dbReference>
<keyword evidence="3" id="KW-0489">Methyltransferase</keyword>
<dbReference type="SUPFAM" id="SSF55785">
    <property type="entry name" value="PYP-like sensor domain (PAS domain)"/>
    <property type="match status" value="1"/>
</dbReference>
<dbReference type="InterPro" id="IPR005467">
    <property type="entry name" value="His_kinase_dom"/>
</dbReference>
<dbReference type="InterPro" id="IPR036097">
    <property type="entry name" value="HisK_dim/P_sf"/>
</dbReference>
<organism evidence="13 14">
    <name type="scientific">Anaeromyxobacter oryzae</name>
    <dbReference type="NCBI Taxonomy" id="2918170"/>
    <lineage>
        <taxon>Bacteria</taxon>
        <taxon>Pseudomonadati</taxon>
        <taxon>Myxococcota</taxon>
        <taxon>Myxococcia</taxon>
        <taxon>Myxococcales</taxon>
        <taxon>Cystobacterineae</taxon>
        <taxon>Anaeromyxobacteraceae</taxon>
        <taxon>Anaeromyxobacter</taxon>
    </lineage>
</organism>
<dbReference type="SMART" id="SM00448">
    <property type="entry name" value="REC"/>
    <property type="match status" value="1"/>
</dbReference>
<feature type="coiled-coil region" evidence="8">
    <location>
        <begin position="843"/>
        <end position="873"/>
    </location>
</feature>
<dbReference type="InterPro" id="IPR036804">
    <property type="entry name" value="CheR_N_sf"/>
</dbReference>
<comment type="catalytic activity">
    <reaction evidence="1">
        <text>ATP + protein L-histidine = ADP + protein N-phospho-L-histidine.</text>
        <dbReference type="EC" id="2.7.13.3"/>
    </reaction>
</comment>
<dbReference type="SUPFAM" id="SSF57997">
    <property type="entry name" value="Tropomyosin"/>
    <property type="match status" value="1"/>
</dbReference>
<feature type="domain" description="Response regulatory" evidence="10">
    <location>
        <begin position="1115"/>
        <end position="1231"/>
    </location>
</feature>
<dbReference type="CDD" id="cd02440">
    <property type="entry name" value="AdoMet_MTases"/>
    <property type="match status" value="1"/>
</dbReference>
<dbReference type="CDD" id="cd17580">
    <property type="entry name" value="REC_2_DhkD-like"/>
    <property type="match status" value="1"/>
</dbReference>
<dbReference type="InterPro" id="IPR000673">
    <property type="entry name" value="Sig_transdc_resp-reg_Me-estase"/>
</dbReference>
<dbReference type="InterPro" id="IPR000780">
    <property type="entry name" value="CheR_MeTrfase"/>
</dbReference>
<feature type="domain" description="CheR-type methyltransferase" evidence="12">
    <location>
        <begin position="226"/>
        <end position="486"/>
    </location>
</feature>
<dbReference type="Pfam" id="PF02518">
    <property type="entry name" value="HATPase_c"/>
    <property type="match status" value="1"/>
</dbReference>
<dbReference type="PROSITE" id="PS50109">
    <property type="entry name" value="HIS_KIN"/>
    <property type="match status" value="1"/>
</dbReference>
<dbReference type="Pfam" id="PF00512">
    <property type="entry name" value="HisKA"/>
    <property type="match status" value="1"/>
</dbReference>
<dbReference type="Gene3D" id="1.10.155.10">
    <property type="entry name" value="Chemotaxis receptor methyltransferase CheR, N-terminal domain"/>
    <property type="match status" value="1"/>
</dbReference>
<dbReference type="SMART" id="SM00387">
    <property type="entry name" value="HATPase_c"/>
    <property type="match status" value="1"/>
</dbReference>
<feature type="active site" evidence="6">
    <location>
        <position position="35"/>
    </location>
</feature>
<dbReference type="PANTHER" id="PTHR24422">
    <property type="entry name" value="CHEMOTAXIS PROTEIN METHYLTRANSFERASE"/>
    <property type="match status" value="1"/>
</dbReference>
<dbReference type="SUPFAM" id="SSF47757">
    <property type="entry name" value="Chemotaxis receptor methyltransferase CheR, N-terminal domain"/>
    <property type="match status" value="1"/>
</dbReference>
<dbReference type="InterPro" id="IPR035909">
    <property type="entry name" value="CheB_C"/>
</dbReference>
<feature type="coiled-coil region" evidence="8">
    <location>
        <begin position="654"/>
        <end position="741"/>
    </location>
</feature>
<dbReference type="Gene3D" id="3.30.450.20">
    <property type="entry name" value="PAS domain"/>
    <property type="match status" value="1"/>
</dbReference>
<name>A0ABM7WZ04_9BACT</name>
<dbReference type="InterPro" id="IPR029063">
    <property type="entry name" value="SAM-dependent_MTases_sf"/>
</dbReference>
<dbReference type="InterPro" id="IPR022641">
    <property type="entry name" value="CheR_N"/>
</dbReference>
<dbReference type="SUPFAM" id="SSF52738">
    <property type="entry name" value="Methylesterase CheB, C-terminal domain"/>
    <property type="match status" value="1"/>
</dbReference>
<dbReference type="SUPFAM" id="SSF55874">
    <property type="entry name" value="ATPase domain of HSP90 chaperone/DNA topoisomerase II/histidine kinase"/>
    <property type="match status" value="1"/>
</dbReference>
<dbReference type="Proteomes" id="UP001162891">
    <property type="component" value="Chromosome"/>
</dbReference>
<dbReference type="SUPFAM" id="SSF53335">
    <property type="entry name" value="S-adenosyl-L-methionine-dependent methyltransferases"/>
    <property type="match status" value="1"/>
</dbReference>
<dbReference type="Pfam" id="PF00072">
    <property type="entry name" value="Response_reg"/>
    <property type="match status" value="1"/>
</dbReference>
<evidence type="ECO:0000256" key="8">
    <source>
        <dbReference type="SAM" id="Coils"/>
    </source>
</evidence>
<evidence type="ECO:0000256" key="1">
    <source>
        <dbReference type="ARBA" id="ARBA00000085"/>
    </source>
</evidence>
<dbReference type="InterPro" id="IPR003661">
    <property type="entry name" value="HisK_dim/P_dom"/>
</dbReference>
<dbReference type="InterPro" id="IPR036890">
    <property type="entry name" value="HATPase_C_sf"/>
</dbReference>
<evidence type="ECO:0000313" key="13">
    <source>
        <dbReference type="EMBL" id="BDG04764.1"/>
    </source>
</evidence>
<dbReference type="SUPFAM" id="SSF47384">
    <property type="entry name" value="Homodimeric domain of signal transducing histidine kinase"/>
    <property type="match status" value="1"/>
</dbReference>
<dbReference type="CDD" id="cd00082">
    <property type="entry name" value="HisKA"/>
    <property type="match status" value="1"/>
</dbReference>
<evidence type="ECO:0000256" key="3">
    <source>
        <dbReference type="ARBA" id="ARBA00022603"/>
    </source>
</evidence>
<dbReference type="EMBL" id="AP025591">
    <property type="protein sequence ID" value="BDG04764.1"/>
    <property type="molecule type" value="Genomic_DNA"/>
</dbReference>
<evidence type="ECO:0000256" key="4">
    <source>
        <dbReference type="ARBA" id="ARBA00022679"/>
    </source>
</evidence>
<feature type="active site" evidence="6">
    <location>
        <position position="62"/>
    </location>
</feature>
<keyword evidence="14" id="KW-1185">Reference proteome</keyword>
<evidence type="ECO:0000256" key="6">
    <source>
        <dbReference type="PROSITE-ProRule" id="PRU00050"/>
    </source>
</evidence>
<dbReference type="InterPro" id="IPR022642">
    <property type="entry name" value="CheR_C"/>
</dbReference>
<dbReference type="InterPro" id="IPR003594">
    <property type="entry name" value="HATPase_dom"/>
</dbReference>
<protein>
    <submittedName>
        <fullName evidence="13">Protein-glutamate methylesterase</fullName>
    </submittedName>
</protein>
<evidence type="ECO:0000256" key="7">
    <source>
        <dbReference type="PROSITE-ProRule" id="PRU00169"/>
    </source>
</evidence>
<keyword evidence="5" id="KW-0949">S-adenosyl-L-methionine</keyword>
<dbReference type="Pfam" id="PF01339">
    <property type="entry name" value="CheB_methylest"/>
    <property type="match status" value="1"/>
</dbReference>
<keyword evidence="6" id="KW-0378">Hydrolase</keyword>
<dbReference type="Gene3D" id="3.40.50.150">
    <property type="entry name" value="Vaccinia Virus protein VP39"/>
    <property type="match status" value="1"/>
</dbReference>
<evidence type="ECO:0000313" key="14">
    <source>
        <dbReference type="Proteomes" id="UP001162891"/>
    </source>
</evidence>
<dbReference type="PROSITE" id="PS50122">
    <property type="entry name" value="CHEB"/>
    <property type="match status" value="1"/>
</dbReference>
<dbReference type="SUPFAM" id="SSF52172">
    <property type="entry name" value="CheY-like"/>
    <property type="match status" value="1"/>
</dbReference>